<evidence type="ECO:0000313" key="3">
    <source>
        <dbReference type="EMBL" id="KAJ7686992.1"/>
    </source>
</evidence>
<evidence type="ECO:0000259" key="2">
    <source>
        <dbReference type="Pfam" id="PF20231"/>
    </source>
</evidence>
<proteinExistence type="predicted"/>
<dbReference type="Pfam" id="PF20231">
    <property type="entry name" value="DUF6589"/>
    <property type="match status" value="1"/>
</dbReference>
<gene>
    <name evidence="3" type="ORF">B0H17DRAFT_1160508</name>
</gene>
<dbReference type="EMBL" id="JARKIE010000091">
    <property type="protein sequence ID" value="KAJ7686992.1"/>
    <property type="molecule type" value="Genomic_DNA"/>
</dbReference>
<accession>A0AAD7DAF8</accession>
<feature type="compositionally biased region" description="Acidic residues" evidence="1">
    <location>
        <begin position="887"/>
        <end position="901"/>
    </location>
</feature>
<feature type="compositionally biased region" description="Acidic residues" evidence="1">
    <location>
        <begin position="825"/>
        <end position="845"/>
    </location>
</feature>
<protein>
    <recommendedName>
        <fullName evidence="2">DUF6589 domain-containing protein</fullName>
    </recommendedName>
</protein>
<name>A0AAD7DAF8_MYCRO</name>
<reference evidence="3" key="1">
    <citation type="submission" date="2023-03" db="EMBL/GenBank/DDBJ databases">
        <title>Massive genome expansion in bonnet fungi (Mycena s.s.) driven by repeated elements and novel gene families across ecological guilds.</title>
        <authorList>
            <consortium name="Lawrence Berkeley National Laboratory"/>
            <person name="Harder C.B."/>
            <person name="Miyauchi S."/>
            <person name="Viragh M."/>
            <person name="Kuo A."/>
            <person name="Thoen E."/>
            <person name="Andreopoulos B."/>
            <person name="Lu D."/>
            <person name="Skrede I."/>
            <person name="Drula E."/>
            <person name="Henrissat B."/>
            <person name="Morin E."/>
            <person name="Kohler A."/>
            <person name="Barry K."/>
            <person name="LaButti K."/>
            <person name="Morin E."/>
            <person name="Salamov A."/>
            <person name="Lipzen A."/>
            <person name="Mereny Z."/>
            <person name="Hegedus B."/>
            <person name="Baldrian P."/>
            <person name="Stursova M."/>
            <person name="Weitz H."/>
            <person name="Taylor A."/>
            <person name="Grigoriev I.V."/>
            <person name="Nagy L.G."/>
            <person name="Martin F."/>
            <person name="Kauserud H."/>
        </authorList>
    </citation>
    <scope>NUCLEOTIDE SEQUENCE</scope>
    <source>
        <strain evidence="3">CBHHK067</strain>
    </source>
</reference>
<keyword evidence="4" id="KW-1185">Reference proteome</keyword>
<evidence type="ECO:0000313" key="4">
    <source>
        <dbReference type="Proteomes" id="UP001221757"/>
    </source>
</evidence>
<comment type="caution">
    <text evidence="3">The sequence shown here is derived from an EMBL/GenBank/DDBJ whole genome shotgun (WGS) entry which is preliminary data.</text>
</comment>
<dbReference type="AlphaFoldDB" id="A0AAD7DAF8"/>
<dbReference type="Proteomes" id="UP001221757">
    <property type="component" value="Unassembled WGS sequence"/>
</dbReference>
<organism evidence="3 4">
    <name type="scientific">Mycena rosella</name>
    <name type="common">Pink bonnet</name>
    <name type="synonym">Agaricus rosellus</name>
    <dbReference type="NCBI Taxonomy" id="1033263"/>
    <lineage>
        <taxon>Eukaryota</taxon>
        <taxon>Fungi</taxon>
        <taxon>Dikarya</taxon>
        <taxon>Basidiomycota</taxon>
        <taxon>Agaricomycotina</taxon>
        <taxon>Agaricomycetes</taxon>
        <taxon>Agaricomycetidae</taxon>
        <taxon>Agaricales</taxon>
        <taxon>Marasmiineae</taxon>
        <taxon>Mycenaceae</taxon>
        <taxon>Mycena</taxon>
    </lineage>
</organism>
<evidence type="ECO:0000256" key="1">
    <source>
        <dbReference type="SAM" id="MobiDB-lite"/>
    </source>
</evidence>
<feature type="region of interest" description="Disordered" evidence="1">
    <location>
        <begin position="804"/>
        <end position="901"/>
    </location>
</feature>
<feature type="domain" description="DUF6589" evidence="2">
    <location>
        <begin position="286"/>
        <end position="747"/>
    </location>
</feature>
<dbReference type="InterPro" id="IPR046496">
    <property type="entry name" value="DUF6589"/>
</dbReference>
<sequence length="901" mass="100566">MKNVLDAIKSQGWTFGEFLYRLFRCKDEDQAPRLNQHAQILSKFFKGEGDYTPSDILTCWMTNPYGAIPANSPQSTDMYSTTTPYTAICSVRTALTSFALQTVGEHLARGAEKAVQGSNVVESHLAAVWYLMDLIAAPKPRTRDGVKLPPRKSRPSRGVIIHALADLLFCRSSRANLLPVARGILYFGSSVPVEIMAYNCRIGTMPSLEGLSTEEALVTLNHGRDQTKAGIRLFDNVQNLARIRDLRIGRENHMNVGMSGLWVEASDSIDVAVFENDKRRFIANSQRADLTVDTLLGFLDQEEADATGYLEWMEVLVRCTKPLNHYTAEVSARYRPTAKLDIPLLKCVVHPLATSGKKQTIPSELKDGLLDFLAQVGQLPTDYILRKLIHCPNRCGYVRLGPADATWALNAVIIGGDGLSYAMVLQLQAYLQFHKDPFKSFEILEPQLQTHWGRVSGKSTNPASLGHSAGKIGRAAPSNMRKVEFYPGSQLVHLVLDARMLDCWRLLLGTEDVFEHFAKLAEAKRLPAFDELVVTAQKLHQTYATARARDHAIFDTDDSHGSIWVPIDVEDSSLDQTKKKKSKGKKKEKSVPPRCTGDFVLAQCVDFLRDAINLRKVSFAVAEGDVGRLYGCIKYMLFTFAGSTHSNYMGYILEMIINLELESSPGLKEALLLCLLINLTGLAGHFEEGDYVVEFFNRLTEDVVQHKNAQFDDNFIRNVVSRNLRHIAELKLAWRTGTGMAQKSKKHTDPHSNPEMLILLKTYRDEQLHSRRLGRQIDDRDTDNFAQGIKKLRTGGLDKWIKKSLRTRQTKRPAEPVTPATVGDASDDSGDECETSSDESSDSDSDAGHLYATQGSMAVIDGQLVMDDRDMMLGPDGSDEMLGPEGRDEEEEEEEEELETE</sequence>